<dbReference type="EMBL" id="KI912109">
    <property type="protein sequence ID" value="ETS87835.1"/>
    <property type="molecule type" value="Genomic_DNA"/>
</dbReference>
<evidence type="ECO:0000256" key="1">
    <source>
        <dbReference type="SAM" id="MobiDB-lite"/>
    </source>
</evidence>
<dbReference type="Proteomes" id="UP000030651">
    <property type="component" value="Unassembled WGS sequence"/>
</dbReference>
<evidence type="ECO:0000313" key="3">
    <source>
        <dbReference type="Proteomes" id="UP000030651"/>
    </source>
</evidence>
<feature type="compositionally biased region" description="Polar residues" evidence="1">
    <location>
        <begin position="135"/>
        <end position="144"/>
    </location>
</feature>
<keyword evidence="3" id="KW-1185">Reference proteome</keyword>
<feature type="compositionally biased region" description="Polar residues" evidence="1">
    <location>
        <begin position="67"/>
        <end position="76"/>
    </location>
</feature>
<gene>
    <name evidence="2" type="ORF">PFICI_01663</name>
</gene>
<dbReference type="GeneID" id="19266676"/>
<reference evidence="3" key="1">
    <citation type="journal article" date="2015" name="BMC Genomics">
        <title>Genomic and transcriptomic analysis of the endophytic fungus Pestalotiopsis fici reveals its lifestyle and high potential for synthesis of natural products.</title>
        <authorList>
            <person name="Wang X."/>
            <person name="Zhang X."/>
            <person name="Liu L."/>
            <person name="Xiang M."/>
            <person name="Wang W."/>
            <person name="Sun X."/>
            <person name="Che Y."/>
            <person name="Guo L."/>
            <person name="Liu G."/>
            <person name="Guo L."/>
            <person name="Wang C."/>
            <person name="Yin W.B."/>
            <person name="Stadler M."/>
            <person name="Zhang X."/>
            <person name="Liu X."/>
        </authorList>
    </citation>
    <scope>NUCLEOTIDE SEQUENCE [LARGE SCALE GENOMIC DNA]</scope>
    <source>
        <strain evidence="3">W106-1 / CGMCC3.15140</strain>
    </source>
</reference>
<sequence length="344" mass="37366">MVPQDSNSRPPSARAMPSDPAANNASPVVSPELLAVLHKLSEGVQALGSGIDELRNLLQSSAVYSATSRNTTTGTPNRGLGPSGISTAANENNPLVRDGPTSSHNNDLFRKSEDENTDTTTSRHAHGAVVDPESPGNNSGQFENDTIPPPFVPNEEVVAGSNTIEGTAEQHISPSDRHSEVLEDIGIPISAPASNPLTSARDQEMIEANQALSHSFNSINEPKTFDLAFLRDRLLSRGAKWVNIGSSIFLALPGGGKFFLEPDRQQTSSATYSITQSGELDDSYFEQQDQLWQLASSQWKSWLKDGSRNVKTMLVSFGRYKQSWTLVDDWKEDHVPENDEVVQV</sequence>
<accession>W3XPF0</accession>
<feature type="compositionally biased region" description="Polar residues" evidence="1">
    <location>
        <begin position="84"/>
        <end position="93"/>
    </location>
</feature>
<organism evidence="2 3">
    <name type="scientific">Pestalotiopsis fici (strain W106-1 / CGMCC3.15140)</name>
    <dbReference type="NCBI Taxonomy" id="1229662"/>
    <lineage>
        <taxon>Eukaryota</taxon>
        <taxon>Fungi</taxon>
        <taxon>Dikarya</taxon>
        <taxon>Ascomycota</taxon>
        <taxon>Pezizomycotina</taxon>
        <taxon>Sordariomycetes</taxon>
        <taxon>Xylariomycetidae</taxon>
        <taxon>Amphisphaeriales</taxon>
        <taxon>Sporocadaceae</taxon>
        <taxon>Pestalotiopsis</taxon>
    </lineage>
</organism>
<proteinExistence type="predicted"/>
<dbReference type="KEGG" id="pfy:PFICI_01663"/>
<feature type="compositionally biased region" description="Polar residues" evidence="1">
    <location>
        <begin position="1"/>
        <end position="10"/>
    </location>
</feature>
<name>W3XPF0_PESFW</name>
<dbReference type="RefSeq" id="XP_007828435.1">
    <property type="nucleotide sequence ID" value="XM_007830244.1"/>
</dbReference>
<feature type="region of interest" description="Disordered" evidence="1">
    <location>
        <begin position="67"/>
        <end position="149"/>
    </location>
</feature>
<dbReference type="HOGENOM" id="CLU_806768_0_0_1"/>
<feature type="region of interest" description="Disordered" evidence="1">
    <location>
        <begin position="1"/>
        <end position="26"/>
    </location>
</feature>
<dbReference type="AlphaFoldDB" id="W3XPF0"/>
<evidence type="ECO:0000313" key="2">
    <source>
        <dbReference type="EMBL" id="ETS87835.1"/>
    </source>
</evidence>
<dbReference type="InParanoid" id="W3XPF0"/>
<protein>
    <submittedName>
        <fullName evidence="2">Uncharacterized protein</fullName>
    </submittedName>
</protein>